<evidence type="ECO:0000256" key="7">
    <source>
        <dbReference type="ARBA" id="ARBA00011893"/>
    </source>
</evidence>
<dbReference type="Gene3D" id="3.40.50.2020">
    <property type="match status" value="1"/>
</dbReference>
<evidence type="ECO:0000256" key="3">
    <source>
        <dbReference type="ARBA" id="ARBA00004496"/>
    </source>
</evidence>
<comment type="similarity">
    <text evidence="5 12">Belongs to the purine/pyrimidine phosphoribosyltransferase family.</text>
</comment>
<dbReference type="RefSeq" id="WP_189610575.1">
    <property type="nucleotide sequence ID" value="NZ_BMXR01000008.1"/>
</dbReference>
<dbReference type="EMBL" id="BMXR01000008">
    <property type="protein sequence ID" value="GGX62079.1"/>
    <property type="molecule type" value="Genomic_DNA"/>
</dbReference>
<comment type="pathway">
    <text evidence="4 12">Purine metabolism; AMP biosynthesis via salvage pathway; AMP from adenine: step 1/1.</text>
</comment>
<evidence type="ECO:0000256" key="8">
    <source>
        <dbReference type="ARBA" id="ARBA00022490"/>
    </source>
</evidence>
<evidence type="ECO:0000259" key="13">
    <source>
        <dbReference type="Pfam" id="PF00156"/>
    </source>
</evidence>
<dbReference type="NCBIfam" id="NF002634">
    <property type="entry name" value="PRK02304.1-3"/>
    <property type="match status" value="1"/>
</dbReference>
<dbReference type="PANTHER" id="PTHR32315:SF3">
    <property type="entry name" value="ADENINE PHOSPHORIBOSYLTRANSFERASE"/>
    <property type="match status" value="1"/>
</dbReference>
<dbReference type="PANTHER" id="PTHR32315">
    <property type="entry name" value="ADENINE PHOSPHORIBOSYLTRANSFERASE"/>
    <property type="match status" value="1"/>
</dbReference>
<evidence type="ECO:0000256" key="2">
    <source>
        <dbReference type="ARBA" id="ARBA00003968"/>
    </source>
</evidence>
<comment type="catalytic activity">
    <reaction evidence="1 12">
        <text>AMP + diphosphate = 5-phospho-alpha-D-ribose 1-diphosphate + adenine</text>
        <dbReference type="Rhea" id="RHEA:16609"/>
        <dbReference type="ChEBI" id="CHEBI:16708"/>
        <dbReference type="ChEBI" id="CHEBI:33019"/>
        <dbReference type="ChEBI" id="CHEBI:58017"/>
        <dbReference type="ChEBI" id="CHEBI:456215"/>
        <dbReference type="EC" id="2.4.2.7"/>
    </reaction>
</comment>
<dbReference type="InterPro" id="IPR000836">
    <property type="entry name" value="PRTase_dom"/>
</dbReference>
<dbReference type="InterPro" id="IPR029057">
    <property type="entry name" value="PRTase-like"/>
</dbReference>
<dbReference type="HAMAP" id="MF_00004">
    <property type="entry name" value="Aden_phosphoribosyltr"/>
    <property type="match status" value="1"/>
</dbReference>
<dbReference type="CDD" id="cd06223">
    <property type="entry name" value="PRTases_typeI"/>
    <property type="match status" value="1"/>
</dbReference>
<sequence>MRFDQITLKNLIHSYKDWPVEGNTFRDLTPLFNDNKALHLCAHAFVERYLDYGLTHLAAIEARGFILGSIVAYQLNIPIILVRKDGKLPGKVIRDTFTMDYGERTLEIQDGSCGEGDNVLIFDDLIATGGSILAASTLIRKAGADIAEAAAVVDLPDSGGVEVLGEANIPTFTLLAYEGK</sequence>
<evidence type="ECO:0000256" key="9">
    <source>
        <dbReference type="ARBA" id="ARBA00022676"/>
    </source>
</evidence>
<dbReference type="SUPFAM" id="SSF53271">
    <property type="entry name" value="PRTase-like"/>
    <property type="match status" value="1"/>
</dbReference>
<dbReference type="AlphaFoldDB" id="A0A918KHR3"/>
<dbReference type="InterPro" id="IPR050054">
    <property type="entry name" value="UPRTase/APRTase"/>
</dbReference>
<evidence type="ECO:0000256" key="1">
    <source>
        <dbReference type="ARBA" id="ARBA00000868"/>
    </source>
</evidence>
<evidence type="ECO:0000256" key="11">
    <source>
        <dbReference type="ARBA" id="ARBA00022726"/>
    </source>
</evidence>
<name>A0A918KHR3_9GAMM</name>
<protein>
    <recommendedName>
        <fullName evidence="7 12">Adenine phosphoribosyltransferase</fullName>
        <shortName evidence="12">APRT</shortName>
        <ecNumber evidence="7 12">2.4.2.7</ecNumber>
    </recommendedName>
</protein>
<evidence type="ECO:0000313" key="14">
    <source>
        <dbReference type="EMBL" id="GGX62079.1"/>
    </source>
</evidence>
<keyword evidence="9 12" id="KW-0328">Glycosyltransferase</keyword>
<dbReference type="GO" id="GO:0016208">
    <property type="term" value="F:AMP binding"/>
    <property type="evidence" value="ECO:0007669"/>
    <property type="project" value="TreeGrafter"/>
</dbReference>
<dbReference type="EC" id="2.4.2.7" evidence="7 12"/>
<dbReference type="Proteomes" id="UP000626148">
    <property type="component" value="Unassembled WGS sequence"/>
</dbReference>
<dbReference type="InterPro" id="IPR005764">
    <property type="entry name" value="Ade_phspho_trans"/>
</dbReference>
<keyword evidence="10 12" id="KW-0808">Transferase</keyword>
<reference evidence="14" key="1">
    <citation type="journal article" date="2014" name="Int. J. Syst. Evol. Microbiol.">
        <title>Complete genome sequence of Corynebacterium casei LMG S-19264T (=DSM 44701T), isolated from a smear-ripened cheese.</title>
        <authorList>
            <consortium name="US DOE Joint Genome Institute (JGI-PGF)"/>
            <person name="Walter F."/>
            <person name="Albersmeier A."/>
            <person name="Kalinowski J."/>
            <person name="Ruckert C."/>
        </authorList>
    </citation>
    <scope>NUCLEOTIDE SEQUENCE</scope>
    <source>
        <strain evidence="14">KCTC 22169</strain>
    </source>
</reference>
<dbReference type="GO" id="GO:0005737">
    <property type="term" value="C:cytoplasm"/>
    <property type="evidence" value="ECO:0007669"/>
    <property type="project" value="UniProtKB-SubCell"/>
</dbReference>
<proteinExistence type="inferred from homology"/>
<dbReference type="NCBIfam" id="NF002636">
    <property type="entry name" value="PRK02304.1-5"/>
    <property type="match status" value="1"/>
</dbReference>
<dbReference type="GO" id="GO:0006168">
    <property type="term" value="P:adenine salvage"/>
    <property type="evidence" value="ECO:0007669"/>
    <property type="project" value="InterPro"/>
</dbReference>
<comment type="function">
    <text evidence="2 12">Catalyzes a salvage reaction resulting in the formation of AMP, that is energically less costly than de novo synthesis.</text>
</comment>
<comment type="subunit">
    <text evidence="6 12">Homodimer.</text>
</comment>
<reference evidence="14" key="2">
    <citation type="submission" date="2020-09" db="EMBL/GenBank/DDBJ databases">
        <authorList>
            <person name="Sun Q."/>
            <person name="Kim S."/>
        </authorList>
    </citation>
    <scope>NUCLEOTIDE SEQUENCE</scope>
    <source>
        <strain evidence="14">KCTC 22169</strain>
    </source>
</reference>
<dbReference type="GO" id="GO:0003999">
    <property type="term" value="F:adenine phosphoribosyltransferase activity"/>
    <property type="evidence" value="ECO:0007669"/>
    <property type="project" value="UniProtKB-UniRule"/>
</dbReference>
<evidence type="ECO:0000256" key="5">
    <source>
        <dbReference type="ARBA" id="ARBA00008391"/>
    </source>
</evidence>
<keyword evidence="15" id="KW-1185">Reference proteome</keyword>
<comment type="subcellular location">
    <subcellularLocation>
        <location evidence="3 12">Cytoplasm</location>
    </subcellularLocation>
</comment>
<keyword evidence="11 12" id="KW-0660">Purine salvage</keyword>
<evidence type="ECO:0000256" key="4">
    <source>
        <dbReference type="ARBA" id="ARBA00004659"/>
    </source>
</evidence>
<dbReference type="GO" id="GO:0044209">
    <property type="term" value="P:AMP salvage"/>
    <property type="evidence" value="ECO:0007669"/>
    <property type="project" value="UniProtKB-UniRule"/>
</dbReference>
<dbReference type="GO" id="GO:0002055">
    <property type="term" value="F:adenine binding"/>
    <property type="evidence" value="ECO:0007669"/>
    <property type="project" value="TreeGrafter"/>
</dbReference>
<evidence type="ECO:0000256" key="10">
    <source>
        <dbReference type="ARBA" id="ARBA00022679"/>
    </source>
</evidence>
<feature type="domain" description="Phosphoribosyltransferase" evidence="13">
    <location>
        <begin position="36"/>
        <end position="157"/>
    </location>
</feature>
<keyword evidence="8 12" id="KW-0963">Cytoplasm</keyword>
<gene>
    <name evidence="12 14" type="primary">apt</name>
    <name evidence="14" type="ORF">GCM10007392_32420</name>
</gene>
<dbReference type="FunFam" id="3.40.50.2020:FF:000004">
    <property type="entry name" value="Adenine phosphoribosyltransferase"/>
    <property type="match status" value="1"/>
</dbReference>
<evidence type="ECO:0000313" key="15">
    <source>
        <dbReference type="Proteomes" id="UP000626148"/>
    </source>
</evidence>
<dbReference type="Pfam" id="PF00156">
    <property type="entry name" value="Pribosyltran"/>
    <property type="match status" value="1"/>
</dbReference>
<comment type="caution">
    <text evidence="14">The sequence shown here is derived from an EMBL/GenBank/DDBJ whole genome shotgun (WGS) entry which is preliminary data.</text>
</comment>
<evidence type="ECO:0000256" key="12">
    <source>
        <dbReference type="HAMAP-Rule" id="MF_00004"/>
    </source>
</evidence>
<evidence type="ECO:0000256" key="6">
    <source>
        <dbReference type="ARBA" id="ARBA00011738"/>
    </source>
</evidence>
<accession>A0A918KHR3</accession>
<organism evidence="14 15">
    <name type="scientific">Saccharospirillum salsuginis</name>
    <dbReference type="NCBI Taxonomy" id="418750"/>
    <lineage>
        <taxon>Bacteria</taxon>
        <taxon>Pseudomonadati</taxon>
        <taxon>Pseudomonadota</taxon>
        <taxon>Gammaproteobacteria</taxon>
        <taxon>Oceanospirillales</taxon>
        <taxon>Saccharospirillaceae</taxon>
        <taxon>Saccharospirillum</taxon>
    </lineage>
</organism>
<dbReference type="GO" id="GO:0006166">
    <property type="term" value="P:purine ribonucleoside salvage"/>
    <property type="evidence" value="ECO:0007669"/>
    <property type="project" value="UniProtKB-KW"/>
</dbReference>